<reference evidence="2 3" key="1">
    <citation type="submission" date="2017-07" db="EMBL/GenBank/DDBJ databases">
        <title>Thauera sp. KNDSS-Mac4 genome sequence and assembly.</title>
        <authorList>
            <person name="Mayilraj S."/>
        </authorList>
    </citation>
    <scope>NUCLEOTIDE SEQUENCE [LARGE SCALE GENOMIC DNA]</scope>
    <source>
        <strain evidence="2 3">KNDSS-Mac4</strain>
    </source>
</reference>
<dbReference type="InterPro" id="IPR014820">
    <property type="entry name" value="PriCT_1"/>
</dbReference>
<organism evidence="2 3">
    <name type="scientific">Thauera propionica</name>
    <dbReference type="NCBI Taxonomy" id="2019431"/>
    <lineage>
        <taxon>Bacteria</taxon>
        <taxon>Pseudomonadati</taxon>
        <taxon>Pseudomonadota</taxon>
        <taxon>Betaproteobacteria</taxon>
        <taxon>Rhodocyclales</taxon>
        <taxon>Zoogloeaceae</taxon>
        <taxon>Thauera</taxon>
    </lineage>
</organism>
<evidence type="ECO:0000313" key="3">
    <source>
        <dbReference type="Proteomes" id="UP000215181"/>
    </source>
</evidence>
<name>A0A235EUP9_9RHOO</name>
<evidence type="ECO:0000313" key="2">
    <source>
        <dbReference type="EMBL" id="OYD52739.1"/>
    </source>
</evidence>
<proteinExistence type="predicted"/>
<keyword evidence="3" id="KW-1185">Reference proteome</keyword>
<dbReference type="RefSeq" id="WP_094269478.1">
    <property type="nucleotide sequence ID" value="NZ_NOIH01000027.1"/>
</dbReference>
<dbReference type="AlphaFoldDB" id="A0A235EUP9"/>
<dbReference type="Gene3D" id="1.10.340.50">
    <property type="match status" value="1"/>
</dbReference>
<gene>
    <name evidence="2" type="ORF">CGK74_16290</name>
</gene>
<accession>A0A235EUP9</accession>
<dbReference type="Gene3D" id="1.10.1220.10">
    <property type="entry name" value="Met repressor-like"/>
    <property type="match status" value="1"/>
</dbReference>
<dbReference type="Pfam" id="PF03090">
    <property type="entry name" value="Replicase"/>
    <property type="match status" value="1"/>
</dbReference>
<dbReference type="Pfam" id="PF08708">
    <property type="entry name" value="PriCT_1"/>
    <property type="match status" value="1"/>
</dbReference>
<dbReference type="InterPro" id="IPR004322">
    <property type="entry name" value="Plasmid_replicase_bac"/>
</dbReference>
<feature type="domain" description="Primase C-terminal 1" evidence="1">
    <location>
        <begin position="172"/>
        <end position="240"/>
    </location>
</feature>
<sequence>MTTLPDLILPRLPRRAYCTDNPKHGLIIRGREVASTKSHLQLNPSALRHWLLFDIDAPVAALAWERANLPPPNWIAVNPDNSHAHCGYLLEVPVVTSPAGHDKPLRYAAAIENAYRLKLQADPGYAGLICKNPLHERWRNWFLHDHAYSLDELTEWVSLAKPARATEENVGLGRNITLFDTLRSWAYSMVLIYKSANATPDLWFRALLHEAEGINSRFPTPLPYPEVRSLAKSVAKWTWRVFTQHAFSEIQRARALKRWSEAGSDSAEHTKPWELLGISRRTYYYRKKAGLLVPAGCTDAISDNSGHGGESATTTHPVSV</sequence>
<evidence type="ECO:0000259" key="1">
    <source>
        <dbReference type="Pfam" id="PF08708"/>
    </source>
</evidence>
<comment type="caution">
    <text evidence="2">The sequence shown here is derived from an EMBL/GenBank/DDBJ whole genome shotgun (WGS) entry which is preliminary data.</text>
</comment>
<dbReference type="OrthoDB" id="5445431at2"/>
<dbReference type="InterPro" id="IPR013321">
    <property type="entry name" value="Arc_rbn_hlx_hlx"/>
</dbReference>
<dbReference type="GO" id="GO:0006355">
    <property type="term" value="P:regulation of DNA-templated transcription"/>
    <property type="evidence" value="ECO:0007669"/>
    <property type="project" value="InterPro"/>
</dbReference>
<dbReference type="Proteomes" id="UP000215181">
    <property type="component" value="Unassembled WGS sequence"/>
</dbReference>
<protein>
    <recommendedName>
        <fullName evidence="1">Primase C-terminal 1 domain-containing protein</fullName>
    </recommendedName>
</protein>
<dbReference type="EMBL" id="NOIH01000027">
    <property type="protein sequence ID" value="OYD52739.1"/>
    <property type="molecule type" value="Genomic_DNA"/>
</dbReference>